<accession>A0A7J7JWZ0</accession>
<dbReference type="GO" id="GO:0020037">
    <property type="term" value="F:heme binding"/>
    <property type="evidence" value="ECO:0007669"/>
    <property type="project" value="InterPro"/>
</dbReference>
<dbReference type="InterPro" id="IPR036396">
    <property type="entry name" value="Cyt_P450_sf"/>
</dbReference>
<dbReference type="Proteomes" id="UP000593567">
    <property type="component" value="Unassembled WGS sequence"/>
</dbReference>
<name>A0A7J7JWZ0_BUGNE</name>
<organism evidence="1 2">
    <name type="scientific">Bugula neritina</name>
    <name type="common">Brown bryozoan</name>
    <name type="synonym">Sertularia neritina</name>
    <dbReference type="NCBI Taxonomy" id="10212"/>
    <lineage>
        <taxon>Eukaryota</taxon>
        <taxon>Metazoa</taxon>
        <taxon>Spiralia</taxon>
        <taxon>Lophotrochozoa</taxon>
        <taxon>Bryozoa</taxon>
        <taxon>Gymnolaemata</taxon>
        <taxon>Cheilostomatida</taxon>
        <taxon>Flustrina</taxon>
        <taxon>Buguloidea</taxon>
        <taxon>Bugulidae</taxon>
        <taxon>Bugula</taxon>
    </lineage>
</organism>
<dbReference type="GO" id="GO:0004497">
    <property type="term" value="F:monooxygenase activity"/>
    <property type="evidence" value="ECO:0007669"/>
    <property type="project" value="InterPro"/>
</dbReference>
<dbReference type="SUPFAM" id="SSF48264">
    <property type="entry name" value="Cytochrome P450"/>
    <property type="match status" value="1"/>
</dbReference>
<evidence type="ECO:0000313" key="1">
    <source>
        <dbReference type="EMBL" id="KAF6030477.1"/>
    </source>
</evidence>
<proteinExistence type="predicted"/>
<dbReference type="OrthoDB" id="3945418at2759"/>
<comment type="caution">
    <text evidence="1">The sequence shown here is derived from an EMBL/GenBank/DDBJ whole genome shotgun (WGS) entry which is preliminary data.</text>
</comment>
<gene>
    <name evidence="1" type="ORF">EB796_011212</name>
</gene>
<dbReference type="GO" id="GO:0016705">
    <property type="term" value="F:oxidoreductase activity, acting on paired donors, with incorporation or reduction of molecular oxygen"/>
    <property type="evidence" value="ECO:0007669"/>
    <property type="project" value="InterPro"/>
</dbReference>
<sequence length="135" mass="15753">MLSRSVNMCTWKGITRTYSSAVNMAANVELAQSRDIKGFNEIPGPRGVPFIGTAWQYVFHWNGLSFDKMFDAYQRRYEKYGVIYKRNMLQISPWWSLRTTRGITKSSEPMGKCLPDTTRAIADLQTKKWPWHWHG</sequence>
<dbReference type="AlphaFoldDB" id="A0A7J7JWZ0"/>
<keyword evidence="2" id="KW-1185">Reference proteome</keyword>
<evidence type="ECO:0000313" key="2">
    <source>
        <dbReference type="Proteomes" id="UP000593567"/>
    </source>
</evidence>
<dbReference type="EMBL" id="VXIV02001703">
    <property type="protein sequence ID" value="KAF6030477.1"/>
    <property type="molecule type" value="Genomic_DNA"/>
</dbReference>
<protein>
    <submittedName>
        <fullName evidence="1">Uncharacterized protein</fullName>
    </submittedName>
</protein>
<dbReference type="GO" id="GO:0005506">
    <property type="term" value="F:iron ion binding"/>
    <property type="evidence" value="ECO:0007669"/>
    <property type="project" value="InterPro"/>
</dbReference>
<reference evidence="1" key="1">
    <citation type="submission" date="2020-06" db="EMBL/GenBank/DDBJ databases">
        <title>Draft genome of Bugula neritina, a colonial animal packing powerful symbionts and potential medicines.</title>
        <authorList>
            <person name="Rayko M."/>
        </authorList>
    </citation>
    <scope>NUCLEOTIDE SEQUENCE [LARGE SCALE GENOMIC DNA]</scope>
    <source>
        <strain evidence="1">Kwan_BN1</strain>
    </source>
</reference>